<keyword evidence="8" id="KW-1185">Reference proteome</keyword>
<proteinExistence type="predicted"/>
<evidence type="ECO:0000313" key="7">
    <source>
        <dbReference type="EMBL" id="GGZ59771.1"/>
    </source>
</evidence>
<dbReference type="SUPFAM" id="SSF102114">
    <property type="entry name" value="Radical SAM enzymes"/>
    <property type="match status" value="1"/>
</dbReference>
<gene>
    <name evidence="7" type="ORF">GCM10008101_12010</name>
</gene>
<dbReference type="NCBIfam" id="TIGR03916">
    <property type="entry name" value="rSAM_link_UDG"/>
    <property type="match status" value="1"/>
</dbReference>
<dbReference type="Gene3D" id="3.20.20.70">
    <property type="entry name" value="Aldolase class I"/>
    <property type="match status" value="1"/>
</dbReference>
<keyword evidence="2" id="KW-0949">S-adenosyl-L-methionine</keyword>
<comment type="cofactor">
    <cofactor evidence="1">
        <name>[4Fe-4S] cluster</name>
        <dbReference type="ChEBI" id="CHEBI:49883"/>
    </cofactor>
</comment>
<sequence>MNTIDKLAILADAAKYDASCASSGGKQRDSLGTGGVGSTGGMGICHSYTPDGRCVSLLKILLTNFCVYDCAYCVNRRSSNVPRARFSTDEVVRLTLDFYKRNYIEGLFLSSGIIRNADYTMEQLVEVARSLREDHAFGGYIHLKTIPEASPELLAAAGRHADRLSINVELPTENGLASLAPEKTTSSIRGAMGQLRWRIDESKEERAKTVQAPVFAPAGQSTQMIVGADGADDRSILDTSANLYGNYRLRRVYYSAFSPIPDASVALPLKAPPLVREHRLYQADWLMRFYGFEVDEIAPRAANAGMLDLDVDPKLAWALRNPERFPVDVNRAPKEMLLRVPGFGTKTVKRLLSSRRFARIRLDDLARLGVSLRKVLPFVQTLDHHPQGALDDPQRLRARLAPVPVQAGLF</sequence>
<keyword evidence="4" id="KW-0408">Iron</keyword>
<dbReference type="PANTHER" id="PTHR21180:SF9">
    <property type="entry name" value="TYPE II SECRETION SYSTEM PROTEIN K"/>
    <property type="match status" value="1"/>
</dbReference>
<reference evidence="8" key="1">
    <citation type="journal article" date="2019" name="Int. J. Syst. Evol. Microbiol.">
        <title>The Global Catalogue of Microorganisms (GCM) 10K type strain sequencing project: providing services to taxonomists for standard genome sequencing and annotation.</title>
        <authorList>
            <consortium name="The Broad Institute Genomics Platform"/>
            <consortium name="The Broad Institute Genome Sequencing Center for Infectious Disease"/>
            <person name="Wu L."/>
            <person name="Ma J."/>
        </authorList>
    </citation>
    <scope>NUCLEOTIDE SEQUENCE [LARGE SCALE GENOMIC DNA]</scope>
    <source>
        <strain evidence="8">KCTC 22558</strain>
    </source>
</reference>
<protein>
    <submittedName>
        <fullName evidence="7">DNA modification/repair radical SAM protein</fullName>
    </submittedName>
</protein>
<accession>A0ABQ3BXA6</accession>
<dbReference type="SFLD" id="SFLDS00029">
    <property type="entry name" value="Radical_SAM"/>
    <property type="match status" value="1"/>
</dbReference>
<evidence type="ECO:0000256" key="3">
    <source>
        <dbReference type="ARBA" id="ARBA00022723"/>
    </source>
</evidence>
<dbReference type="Pfam" id="PF04055">
    <property type="entry name" value="Radical_SAM"/>
    <property type="match status" value="1"/>
</dbReference>
<feature type="domain" description="Radical SAM core" evidence="6">
    <location>
        <begin position="61"/>
        <end position="178"/>
    </location>
</feature>
<name>A0ABQ3BXA6_9GAMM</name>
<dbReference type="InterPro" id="IPR058240">
    <property type="entry name" value="rSAM_sf"/>
</dbReference>
<evidence type="ECO:0000256" key="2">
    <source>
        <dbReference type="ARBA" id="ARBA00022691"/>
    </source>
</evidence>
<keyword evidence="5" id="KW-0411">Iron-sulfur</keyword>
<dbReference type="PANTHER" id="PTHR21180">
    <property type="entry name" value="ENDONUCLEASE/EXONUCLEASE/PHOSPHATASE FAMILY DOMAIN-CONTAINING PROTEIN 1"/>
    <property type="match status" value="1"/>
</dbReference>
<comment type="caution">
    <text evidence="7">The sequence shown here is derived from an EMBL/GenBank/DDBJ whole genome shotgun (WGS) entry which is preliminary data.</text>
</comment>
<dbReference type="InterPro" id="IPR010994">
    <property type="entry name" value="RuvA_2-like"/>
</dbReference>
<organism evidence="7 8">
    <name type="scientific">Cognatilysobacter xinjiangensis</name>
    <dbReference type="NCBI Taxonomy" id="546892"/>
    <lineage>
        <taxon>Bacteria</taxon>
        <taxon>Pseudomonadati</taxon>
        <taxon>Pseudomonadota</taxon>
        <taxon>Gammaproteobacteria</taxon>
        <taxon>Lysobacterales</taxon>
        <taxon>Lysobacteraceae</taxon>
        <taxon>Cognatilysobacter</taxon>
    </lineage>
</organism>
<dbReference type="InterPro" id="IPR007197">
    <property type="entry name" value="rSAM"/>
</dbReference>
<dbReference type="CDD" id="cd01335">
    <property type="entry name" value="Radical_SAM"/>
    <property type="match status" value="1"/>
</dbReference>
<dbReference type="InterPro" id="IPR023874">
    <property type="entry name" value="DNA_rSAM_put"/>
</dbReference>
<keyword evidence="3" id="KW-0479">Metal-binding</keyword>
<evidence type="ECO:0000259" key="6">
    <source>
        <dbReference type="Pfam" id="PF04055"/>
    </source>
</evidence>
<dbReference type="InterPro" id="IPR051675">
    <property type="entry name" value="Endo/Exo/Phosphatase_dom_1"/>
</dbReference>
<dbReference type="InterPro" id="IPR013785">
    <property type="entry name" value="Aldolase_TIM"/>
</dbReference>
<dbReference type="EMBL" id="BMXY01000001">
    <property type="protein sequence ID" value="GGZ59771.1"/>
    <property type="molecule type" value="Genomic_DNA"/>
</dbReference>
<evidence type="ECO:0000256" key="4">
    <source>
        <dbReference type="ARBA" id="ARBA00023004"/>
    </source>
</evidence>
<dbReference type="SUPFAM" id="SSF47781">
    <property type="entry name" value="RuvA domain 2-like"/>
    <property type="match status" value="1"/>
</dbReference>
<evidence type="ECO:0000256" key="5">
    <source>
        <dbReference type="ARBA" id="ARBA00023014"/>
    </source>
</evidence>
<dbReference type="SFLD" id="SFLDG01102">
    <property type="entry name" value="Uncharacterised_Radical_SAM_Su"/>
    <property type="match status" value="1"/>
</dbReference>
<dbReference type="Proteomes" id="UP000643403">
    <property type="component" value="Unassembled WGS sequence"/>
</dbReference>
<dbReference type="RefSeq" id="WP_189447780.1">
    <property type="nucleotide sequence ID" value="NZ_BMXY01000001.1"/>
</dbReference>
<evidence type="ECO:0000313" key="8">
    <source>
        <dbReference type="Proteomes" id="UP000643403"/>
    </source>
</evidence>
<evidence type="ECO:0000256" key="1">
    <source>
        <dbReference type="ARBA" id="ARBA00001966"/>
    </source>
</evidence>